<keyword evidence="9" id="KW-1185">Reference proteome</keyword>
<protein>
    <recommendedName>
        <fullName evidence="7">MBD domain-containing protein</fullName>
    </recommendedName>
</protein>
<evidence type="ECO:0000256" key="1">
    <source>
        <dbReference type="ARBA" id="ARBA00004123"/>
    </source>
</evidence>
<dbReference type="CDD" id="cd00122">
    <property type="entry name" value="MBD"/>
    <property type="match status" value="1"/>
</dbReference>
<dbReference type="Proteomes" id="UP001307889">
    <property type="component" value="Chromosome 1"/>
</dbReference>
<dbReference type="InterPro" id="IPR001739">
    <property type="entry name" value="Methyl_CpG_DNA-bd"/>
</dbReference>
<feature type="region of interest" description="Disordered" evidence="6">
    <location>
        <begin position="256"/>
        <end position="282"/>
    </location>
</feature>
<keyword evidence="4" id="KW-0804">Transcription</keyword>
<proteinExistence type="predicted"/>
<evidence type="ECO:0000256" key="3">
    <source>
        <dbReference type="ARBA" id="ARBA00023125"/>
    </source>
</evidence>
<dbReference type="PROSITE" id="PS50982">
    <property type="entry name" value="MBD"/>
    <property type="match status" value="2"/>
</dbReference>
<reference evidence="8 9" key="1">
    <citation type="submission" date="2023-09" db="EMBL/GenBank/DDBJ databases">
        <title>Nesidiocoris tenuis whole genome shotgun sequence.</title>
        <authorList>
            <person name="Shibata T."/>
            <person name="Shimoda M."/>
            <person name="Kobayashi T."/>
            <person name="Uehara T."/>
        </authorList>
    </citation>
    <scope>NUCLEOTIDE SEQUENCE [LARGE SCALE GENOMIC DNA]</scope>
    <source>
        <strain evidence="8 9">Japan</strain>
    </source>
</reference>
<organism evidence="8 9">
    <name type="scientific">Nesidiocoris tenuis</name>
    <dbReference type="NCBI Taxonomy" id="355587"/>
    <lineage>
        <taxon>Eukaryota</taxon>
        <taxon>Metazoa</taxon>
        <taxon>Ecdysozoa</taxon>
        <taxon>Arthropoda</taxon>
        <taxon>Hexapoda</taxon>
        <taxon>Insecta</taxon>
        <taxon>Pterygota</taxon>
        <taxon>Neoptera</taxon>
        <taxon>Paraneoptera</taxon>
        <taxon>Hemiptera</taxon>
        <taxon>Heteroptera</taxon>
        <taxon>Panheteroptera</taxon>
        <taxon>Cimicomorpha</taxon>
        <taxon>Miridae</taxon>
        <taxon>Dicyphina</taxon>
        <taxon>Nesidiocoris</taxon>
    </lineage>
</organism>
<evidence type="ECO:0000313" key="8">
    <source>
        <dbReference type="EMBL" id="BES88809.1"/>
    </source>
</evidence>
<dbReference type="EMBL" id="AP028909">
    <property type="protein sequence ID" value="BES88809.1"/>
    <property type="molecule type" value="Genomic_DNA"/>
</dbReference>
<dbReference type="Pfam" id="PF01429">
    <property type="entry name" value="MBD"/>
    <property type="match status" value="2"/>
</dbReference>
<keyword evidence="2" id="KW-0805">Transcription regulation</keyword>
<dbReference type="SUPFAM" id="SSF54171">
    <property type="entry name" value="DNA-binding domain"/>
    <property type="match status" value="2"/>
</dbReference>
<evidence type="ECO:0000256" key="6">
    <source>
        <dbReference type="SAM" id="MobiDB-lite"/>
    </source>
</evidence>
<evidence type="ECO:0000256" key="2">
    <source>
        <dbReference type="ARBA" id="ARBA00023015"/>
    </source>
</evidence>
<dbReference type="Gene3D" id="3.30.890.10">
    <property type="entry name" value="Methyl-cpg-binding Protein 2, Chain A"/>
    <property type="match status" value="2"/>
</dbReference>
<comment type="subcellular location">
    <subcellularLocation>
        <location evidence="1">Nucleus</location>
    </subcellularLocation>
</comment>
<feature type="domain" description="MBD" evidence="7">
    <location>
        <begin position="118"/>
        <end position="186"/>
    </location>
</feature>
<evidence type="ECO:0000256" key="4">
    <source>
        <dbReference type="ARBA" id="ARBA00023163"/>
    </source>
</evidence>
<dbReference type="PANTHER" id="PTHR12396">
    <property type="entry name" value="METHYL-CPG BINDING PROTEIN, MBD"/>
    <property type="match status" value="1"/>
</dbReference>
<name>A0ABN7A925_9HEMI</name>
<accession>A0ABN7A925</accession>
<dbReference type="InterPro" id="IPR016177">
    <property type="entry name" value="DNA-bd_dom_sf"/>
</dbReference>
<feature type="domain" description="MBD" evidence="7">
    <location>
        <begin position="1"/>
        <end position="68"/>
    </location>
</feature>
<evidence type="ECO:0000313" key="9">
    <source>
        <dbReference type="Proteomes" id="UP001307889"/>
    </source>
</evidence>
<dbReference type="PANTHER" id="PTHR12396:SF0">
    <property type="entry name" value="METHYL-CPG BINDING DOMAIN PROTEIN-LIKE, ISOFORM C"/>
    <property type="match status" value="1"/>
</dbReference>
<sequence length="479" mass="54550">MDDPKLLAPFELGWVREVVYRNNKKSRADIYYRSPSNEKARTPNDLVSKNLLSGGLTVENFSFAGAPIGVNDPRKEVVRRATEQKQPRQSLKKERFVSERPKTQNVIEKQETPTKSLPADFRDFLAPFRFGWRRELVQRSSSIGNKQFDVYYRSPCGKKARSKIDIQRLIGPELSKDNFSFVPKPLGGGENEVYRYANLKKREPPTDDNCDYSCNGHCSFPPPIENDFQCPKSSPHYPLAPSDPLRLRMVPPASHVEAPHASSSPFSAPPVKEARIDTSQSSKTDAIRLGEADSNGFADEYVHGEMARSPRILERCKLATVIVQRCETELLSNRNCDAEKSPRQKLKTALRKTRSCVLHNCNEANNLDSGLTRGNTLLHRTLSLRFTTKILFDQKEICQRPMRDKLGVGPLSIRPQPGENSFHLIVEQKEFLPTRQNEKNWFSLDQKIVEVARERSDYLLTRSTKAVHHSNFNQMLNSP</sequence>
<keyword evidence="5" id="KW-0539">Nucleus</keyword>
<evidence type="ECO:0000256" key="5">
    <source>
        <dbReference type="ARBA" id="ARBA00023242"/>
    </source>
</evidence>
<dbReference type="SMART" id="SM00391">
    <property type="entry name" value="MBD"/>
    <property type="match status" value="2"/>
</dbReference>
<evidence type="ECO:0000259" key="7">
    <source>
        <dbReference type="PROSITE" id="PS50982"/>
    </source>
</evidence>
<feature type="compositionally biased region" description="Low complexity" evidence="6">
    <location>
        <begin position="259"/>
        <end position="270"/>
    </location>
</feature>
<keyword evidence="3" id="KW-0238">DNA-binding</keyword>
<gene>
    <name evidence="8" type="ORF">NTJ_01616</name>
</gene>